<feature type="compositionally biased region" description="Polar residues" evidence="5">
    <location>
        <begin position="327"/>
        <end position="341"/>
    </location>
</feature>
<feature type="region of interest" description="Disordered" evidence="5">
    <location>
        <begin position="160"/>
        <end position="245"/>
    </location>
</feature>
<dbReference type="Gene3D" id="3.30.40.10">
    <property type="entry name" value="Zinc/RING finger domain, C3HC4 (zinc finger)"/>
    <property type="match status" value="1"/>
</dbReference>
<dbReference type="SUPFAM" id="SSF57903">
    <property type="entry name" value="FYVE/PHD zinc finger"/>
    <property type="match status" value="1"/>
</dbReference>
<feature type="region of interest" description="Disordered" evidence="5">
    <location>
        <begin position="322"/>
        <end position="342"/>
    </location>
</feature>
<evidence type="ECO:0000313" key="9">
    <source>
        <dbReference type="Proteomes" id="UP000799750"/>
    </source>
</evidence>
<feature type="compositionally biased region" description="Polar residues" evidence="5">
    <location>
        <begin position="115"/>
        <end position="141"/>
    </location>
</feature>
<feature type="compositionally biased region" description="Polar residues" evidence="5">
    <location>
        <begin position="406"/>
        <end position="422"/>
    </location>
</feature>
<dbReference type="InterPro" id="IPR013083">
    <property type="entry name" value="Znf_RING/FYVE/PHD"/>
</dbReference>
<feature type="region of interest" description="Disordered" evidence="5">
    <location>
        <begin position="287"/>
        <end position="307"/>
    </location>
</feature>
<protein>
    <recommendedName>
        <fullName evidence="10">PHD-type domain-containing protein</fullName>
    </recommendedName>
</protein>
<evidence type="ECO:0000259" key="7">
    <source>
        <dbReference type="PROSITE" id="PS50812"/>
    </source>
</evidence>
<sequence length="1698" mass="186545">MDMEARPYGNRTFEFLSTDSAPRPPYIFISARLNKLDATQRNARLIAEWLMFYKLSDVEVDEGRGFYVKFPTNEDAESCYREQDHGRPFLSSRHDWLLDKGMTIKTTLFLKEPETSMSQSENVANAVRSTDSTLPNSSSPKSFLRGTSYLIPKDPTIRNLLSGLASGPKASSREDHETASSDRANGNRRMSSISPNNHSASLRHSLENSENNATPDTIESSASRETSGIDAPEIRTDNPESSSAWGQGALLEKAGERSTLPRSSSLIAVNNATRISTAINEEILDGDVQGDKGMNGTAEKSVTMSRSSAIPTSLIQLARTLPEDDSSSVITPSEHSSTASKPRQMRCHECKETHTTTRNPLGPCDFCPRRFHKSCQRPTPDENQPASSWGCYRCVKKGRVKDNRTLDSSSASGKLTSPNVLSNGPEDPVEAAPADITPYTTARKSLADSRLRNPVPEKNPINSLEPPIAPNSALGGVQVPIDFVAMDSTSAPSVRGSRSSGTDSRTPALNGAESTMVPDSAEAAPKVLAVAVATNGTPSLLDPKPTEDVNRILESLTVPNSAELSHEGPAEAAASVRSPALQHGLVPGQCLIAKYRGHSPWPSIICDEEMLPEAMKATRPVSAKRIDGTYREDYQQGGKRAKDRRYPIMFLGTNEFSWIHNTDLQPLNMVDVKKQLKAGPRAKSNKALDLWNAYRVAAERHDLPWFKDLLAEHERAIQDYEAARADGYVGYVRADGYVSYADSDEALESDEGDPITKRWLTRRFSLKNGESRASEIGEVNAADVTGIEKDKLQYGYLSEQKSRGNSAAQLQTSNEQDYHPLVDPPSTKVVFRESVTSGSMSKPVDKESQMPCKQSSKDLTVIPTRAEEELTDGSMEIDSPSSGCIGGVIMDSPTTSLDAGSPTVQGVTEGNSHEPEYNQLKPGKRKRSKPLNKSLESAPRSKAKAVRCMLCKGLIPRAPGSKALCTKCKIATIAAGDATKLAIVEPEAAVAQPTIPPGPTSLLSLHPAEESSNRSLDDPMELDQPEPDSSICQRKERPNVESVFQRDRSSSLSPLSEVPTEKTGTPLEDSAVQSESETSEGLEAAAYTPSTPIHQFKDRLKIRDIIGLALLAFRGKENPTTAEIAEWFCNTLPYHKQADLVHLKKTLGPILTQHKHFLGSNKEGEKMRWRFATRGIARMCEQELTNCLEAFGIASLSQSPFGSKNGGSRDERESDPQPRYSRLSWVVHDPSISSSRRPPLASSQGGPHWEQVTRGVYKLSKGPAPNGDIDVQSRARTVHLKDVCYSTDGEVKYLHPDGNGDGREAWGKIDRIELLDNGRCQIRTLRYIDKNEASALGCKNLREWPRKVKYMRRGQTVMDEISGDDLRGCLSLRESNSVSPALYLSLEESKYKIRVDSSVVGDERMRHGVDWVESSSDIEDFETLPETSPRNRTSNKSRFLDDQASGGHQEDLAPMERPAAPPVPAEKHPEELDNPLAAKPDEGHEAVHPNLVSPNPSTRSSGRGRDNMRAALPSPVTTESTGERGSRSGPLFVPTTKISPKRAIVGKDFNTTFPEYVSWDAEERARKIREIQQRPSRKATFGKKLAFARTHRSNPHVEIESTRRVIVKASHSSMVEDRFDKQSDEELSDGDDQVNSSESEKAEEDGNGLKKLLGLPKNFIPIVYENQLAFRDGTVINGRLPRTKAFYKVGRNVAGQLI</sequence>
<feature type="domain" description="PHD-type" evidence="6">
    <location>
        <begin position="344"/>
        <end position="397"/>
    </location>
</feature>
<feature type="compositionally biased region" description="Polar residues" evidence="5">
    <location>
        <begin position="298"/>
        <end position="307"/>
    </location>
</feature>
<name>A0A6A6QFY5_9PEZI</name>
<dbReference type="SUPFAM" id="SSF63748">
    <property type="entry name" value="Tudor/PWWP/MBT"/>
    <property type="match status" value="1"/>
</dbReference>
<dbReference type="GO" id="GO:0008270">
    <property type="term" value="F:zinc ion binding"/>
    <property type="evidence" value="ECO:0007669"/>
    <property type="project" value="UniProtKB-KW"/>
</dbReference>
<feature type="compositionally biased region" description="Polar residues" evidence="5">
    <location>
        <begin position="1425"/>
        <end position="1437"/>
    </location>
</feature>
<feature type="region of interest" description="Disordered" evidence="5">
    <location>
        <begin position="1201"/>
        <end position="1249"/>
    </location>
</feature>
<dbReference type="Pfam" id="PF00855">
    <property type="entry name" value="PWWP"/>
    <property type="match status" value="1"/>
</dbReference>
<feature type="compositionally biased region" description="Polar residues" evidence="5">
    <location>
        <begin position="1492"/>
        <end position="1501"/>
    </location>
</feature>
<accession>A0A6A6QFY5</accession>
<dbReference type="PROSITE" id="PS50016">
    <property type="entry name" value="ZF_PHD_2"/>
    <property type="match status" value="1"/>
</dbReference>
<feature type="region of interest" description="Disordered" evidence="5">
    <location>
        <begin position="113"/>
        <end position="147"/>
    </location>
</feature>
<feature type="compositionally biased region" description="Basic and acidic residues" evidence="5">
    <location>
        <begin position="1033"/>
        <end position="1049"/>
    </location>
</feature>
<feature type="compositionally biased region" description="Polar residues" evidence="5">
    <location>
        <begin position="181"/>
        <end position="226"/>
    </location>
</feature>
<evidence type="ECO:0000256" key="3">
    <source>
        <dbReference type="ARBA" id="ARBA00022833"/>
    </source>
</evidence>
<feature type="compositionally biased region" description="Polar residues" evidence="5">
    <location>
        <begin position="892"/>
        <end position="910"/>
    </location>
</feature>
<evidence type="ECO:0000256" key="1">
    <source>
        <dbReference type="ARBA" id="ARBA00022723"/>
    </source>
</evidence>
<keyword evidence="9" id="KW-1185">Reference proteome</keyword>
<dbReference type="OrthoDB" id="5431456at2759"/>
<dbReference type="InterPro" id="IPR019787">
    <property type="entry name" value="Znf_PHD-finger"/>
</dbReference>
<feature type="compositionally biased region" description="Basic and acidic residues" evidence="5">
    <location>
        <begin position="1007"/>
        <end position="1017"/>
    </location>
</feature>
<dbReference type="InterPro" id="IPR011011">
    <property type="entry name" value="Znf_FYVE_PHD"/>
</dbReference>
<dbReference type="Proteomes" id="UP000799750">
    <property type="component" value="Unassembled WGS sequence"/>
</dbReference>
<evidence type="ECO:0000313" key="8">
    <source>
        <dbReference type="EMBL" id="KAF2491091.1"/>
    </source>
</evidence>
<dbReference type="EMBL" id="MU004196">
    <property type="protein sequence ID" value="KAF2491091.1"/>
    <property type="molecule type" value="Genomic_DNA"/>
</dbReference>
<evidence type="ECO:0000259" key="6">
    <source>
        <dbReference type="PROSITE" id="PS50016"/>
    </source>
</evidence>
<feature type="region of interest" description="Disordered" evidence="5">
    <location>
        <begin position="837"/>
        <end position="856"/>
    </location>
</feature>
<feature type="region of interest" description="Disordered" evidence="5">
    <location>
        <begin position="992"/>
        <end position="1086"/>
    </location>
</feature>
<feature type="compositionally biased region" description="Low complexity" evidence="5">
    <location>
        <begin position="493"/>
        <end position="506"/>
    </location>
</feature>
<evidence type="ECO:0008006" key="10">
    <source>
        <dbReference type="Google" id="ProtNLM"/>
    </source>
</evidence>
<evidence type="ECO:0000256" key="4">
    <source>
        <dbReference type="PROSITE-ProRule" id="PRU00146"/>
    </source>
</evidence>
<evidence type="ECO:0000256" key="2">
    <source>
        <dbReference type="ARBA" id="ARBA00022771"/>
    </source>
</evidence>
<dbReference type="SMART" id="SM00293">
    <property type="entry name" value="PWWP"/>
    <property type="match status" value="1"/>
</dbReference>
<feature type="compositionally biased region" description="Basic and acidic residues" evidence="5">
    <location>
        <begin position="1207"/>
        <end position="1216"/>
    </location>
</feature>
<keyword evidence="1" id="KW-0479">Metal-binding</keyword>
<feature type="region of interest" description="Disordered" evidence="5">
    <location>
        <begin position="1416"/>
        <end position="1534"/>
    </location>
</feature>
<dbReference type="InterPro" id="IPR000313">
    <property type="entry name" value="PWWP_dom"/>
</dbReference>
<feature type="region of interest" description="Disordered" evidence="5">
    <location>
        <begin position="404"/>
        <end position="469"/>
    </location>
</feature>
<feature type="domain" description="PWWP" evidence="7">
    <location>
        <begin position="587"/>
        <end position="670"/>
    </location>
</feature>
<dbReference type="PROSITE" id="PS50812">
    <property type="entry name" value="PWWP"/>
    <property type="match status" value="1"/>
</dbReference>
<organism evidence="8 9">
    <name type="scientific">Lophium mytilinum</name>
    <dbReference type="NCBI Taxonomy" id="390894"/>
    <lineage>
        <taxon>Eukaryota</taxon>
        <taxon>Fungi</taxon>
        <taxon>Dikarya</taxon>
        <taxon>Ascomycota</taxon>
        <taxon>Pezizomycotina</taxon>
        <taxon>Dothideomycetes</taxon>
        <taxon>Pleosporomycetidae</taxon>
        <taxon>Mytilinidiales</taxon>
        <taxon>Mytilinidiaceae</taxon>
        <taxon>Lophium</taxon>
    </lineage>
</organism>
<feature type="region of interest" description="Disordered" evidence="5">
    <location>
        <begin position="1615"/>
        <end position="1648"/>
    </location>
</feature>
<proteinExistence type="predicted"/>
<feature type="region of interest" description="Disordered" evidence="5">
    <location>
        <begin position="890"/>
        <end position="939"/>
    </location>
</feature>
<feature type="compositionally biased region" description="Basic and acidic residues" evidence="5">
    <location>
        <begin position="171"/>
        <end position="180"/>
    </location>
</feature>
<keyword evidence="3" id="KW-0862">Zinc</keyword>
<gene>
    <name evidence="8" type="ORF">BU16DRAFT_566006</name>
</gene>
<feature type="compositionally biased region" description="Basic and acidic residues" evidence="5">
    <location>
        <begin position="1615"/>
        <end position="1624"/>
    </location>
</feature>
<feature type="region of interest" description="Disordered" evidence="5">
    <location>
        <begin position="490"/>
        <end position="518"/>
    </location>
</feature>
<keyword evidence="2 4" id="KW-0863">Zinc-finger</keyword>
<evidence type="ECO:0000256" key="5">
    <source>
        <dbReference type="SAM" id="MobiDB-lite"/>
    </source>
</evidence>
<reference evidence="8" key="1">
    <citation type="journal article" date="2020" name="Stud. Mycol.">
        <title>101 Dothideomycetes genomes: a test case for predicting lifestyles and emergence of pathogens.</title>
        <authorList>
            <person name="Haridas S."/>
            <person name="Albert R."/>
            <person name="Binder M."/>
            <person name="Bloem J."/>
            <person name="Labutti K."/>
            <person name="Salamov A."/>
            <person name="Andreopoulos B."/>
            <person name="Baker S."/>
            <person name="Barry K."/>
            <person name="Bills G."/>
            <person name="Bluhm B."/>
            <person name="Cannon C."/>
            <person name="Castanera R."/>
            <person name="Culley D."/>
            <person name="Daum C."/>
            <person name="Ezra D."/>
            <person name="Gonzalez J."/>
            <person name="Henrissat B."/>
            <person name="Kuo A."/>
            <person name="Liang C."/>
            <person name="Lipzen A."/>
            <person name="Lutzoni F."/>
            <person name="Magnuson J."/>
            <person name="Mondo S."/>
            <person name="Nolan M."/>
            <person name="Ohm R."/>
            <person name="Pangilinan J."/>
            <person name="Park H.-J."/>
            <person name="Ramirez L."/>
            <person name="Alfaro M."/>
            <person name="Sun H."/>
            <person name="Tritt A."/>
            <person name="Yoshinaga Y."/>
            <person name="Zwiers L.-H."/>
            <person name="Turgeon B."/>
            <person name="Goodwin S."/>
            <person name="Spatafora J."/>
            <person name="Crous P."/>
            <person name="Grigoriev I."/>
        </authorList>
    </citation>
    <scope>NUCLEOTIDE SEQUENCE</scope>
    <source>
        <strain evidence="8">CBS 269.34</strain>
    </source>
</reference>
<dbReference type="Gene3D" id="2.30.30.140">
    <property type="match status" value="1"/>
</dbReference>
<feature type="compositionally biased region" description="Polar residues" evidence="5">
    <location>
        <begin position="1231"/>
        <end position="1245"/>
    </location>
</feature>